<dbReference type="HOGENOM" id="CLU_000604_1_22_6"/>
<dbReference type="PROSITE" id="PS00211">
    <property type="entry name" value="ABC_TRANSPORTER_1"/>
    <property type="match status" value="1"/>
</dbReference>
<evidence type="ECO:0000313" key="10">
    <source>
        <dbReference type="Proteomes" id="UP000005289"/>
    </source>
</evidence>
<keyword evidence="3" id="KW-0813">Transport</keyword>
<evidence type="ECO:0000256" key="5">
    <source>
        <dbReference type="ARBA" id="ARBA00022741"/>
    </source>
</evidence>
<dbReference type="InterPro" id="IPR050086">
    <property type="entry name" value="MetN_ABC_transporter-like"/>
</dbReference>
<keyword evidence="5" id="KW-0547">Nucleotide-binding</keyword>
<protein>
    <submittedName>
        <fullName evidence="9">ABC transporter ATP-binding protein</fullName>
    </submittedName>
</protein>
<comment type="subcellular location">
    <subcellularLocation>
        <location evidence="1">Cell inner membrane</location>
        <topology evidence="1">Peripheral membrane protein</topology>
    </subcellularLocation>
</comment>
<dbReference type="InterPro" id="IPR003439">
    <property type="entry name" value="ABC_transporter-like_ATP-bd"/>
</dbReference>
<proteinExistence type="inferred from homology"/>
<keyword evidence="10" id="KW-1185">Reference proteome</keyword>
<feature type="domain" description="ABC transporter" evidence="8">
    <location>
        <begin position="25"/>
        <end position="248"/>
    </location>
</feature>
<dbReference type="Proteomes" id="UP000005289">
    <property type="component" value="Chromosome"/>
</dbReference>
<dbReference type="GO" id="GO:0005886">
    <property type="term" value="C:plasma membrane"/>
    <property type="evidence" value="ECO:0007669"/>
    <property type="project" value="UniProtKB-SubCell"/>
</dbReference>
<dbReference type="EMBL" id="CP007029">
    <property type="protein sequence ID" value="AHE97248.1"/>
    <property type="molecule type" value="Genomic_DNA"/>
</dbReference>
<dbReference type="InterPro" id="IPR017871">
    <property type="entry name" value="ABC_transporter-like_CS"/>
</dbReference>
<evidence type="ECO:0000256" key="2">
    <source>
        <dbReference type="ARBA" id="ARBA00005417"/>
    </source>
</evidence>
<dbReference type="GO" id="GO:0016887">
    <property type="term" value="F:ATP hydrolysis activity"/>
    <property type="evidence" value="ECO:0007669"/>
    <property type="project" value="InterPro"/>
</dbReference>
<dbReference type="PANTHER" id="PTHR43166:SF9">
    <property type="entry name" value="GLUTAMATE_ASPARTATE IMPORT ATP-BINDING PROTEIN GLTL"/>
    <property type="match status" value="1"/>
</dbReference>
<evidence type="ECO:0000259" key="8">
    <source>
        <dbReference type="PROSITE" id="PS50893"/>
    </source>
</evidence>
<evidence type="ECO:0000256" key="4">
    <source>
        <dbReference type="ARBA" id="ARBA00022475"/>
    </source>
</evidence>
<accession>W0DJT9</accession>
<dbReference type="RefSeq" id="WP_006746185.1">
    <property type="nucleotide sequence ID" value="NZ_CP007029.1"/>
</dbReference>
<dbReference type="PROSITE" id="PS50893">
    <property type="entry name" value="ABC_TRANSPORTER_2"/>
    <property type="match status" value="1"/>
</dbReference>
<dbReference type="AlphaFoldDB" id="W0DJT9"/>
<name>W0DJT9_9GAMM</name>
<organism evidence="9 10">
    <name type="scientific">Thioalkalivibrio paradoxus ARh 1</name>
    <dbReference type="NCBI Taxonomy" id="713585"/>
    <lineage>
        <taxon>Bacteria</taxon>
        <taxon>Pseudomonadati</taxon>
        <taxon>Pseudomonadota</taxon>
        <taxon>Gammaproteobacteria</taxon>
        <taxon>Chromatiales</taxon>
        <taxon>Ectothiorhodospiraceae</taxon>
        <taxon>Thioalkalivibrio</taxon>
    </lineage>
</organism>
<dbReference type="SMART" id="SM00382">
    <property type="entry name" value="AAA"/>
    <property type="match status" value="1"/>
</dbReference>
<dbReference type="GO" id="GO:0005524">
    <property type="term" value="F:ATP binding"/>
    <property type="evidence" value="ECO:0007669"/>
    <property type="project" value="UniProtKB-KW"/>
</dbReference>
<dbReference type="PANTHER" id="PTHR43166">
    <property type="entry name" value="AMINO ACID IMPORT ATP-BINDING PROTEIN"/>
    <property type="match status" value="1"/>
</dbReference>
<sequence length="269" mass="28929">MTSGNDFGEHNMMPMTANVAERALVELSEVSFVRSGNALLDRANLALRPGGRTIIVGPNGSGKSLLMRIAHGLVKPSHGRVDVGRPDGCRLRQAMVFQRPVLLRRSALANVIHALALAKVRRRERRDQAERALAAFGLSGVAHRPARILSGGEQQRLALARAWALNPEVLFLDEPSSALDPAATKAVEDAVNAFHAQGTKIVMITHDLGQARRLADDVVFMCCGRIVEHAPASRFFSSPATTAAARFVRGELILETDVSAPHTPLGGSF</sequence>
<dbReference type="InterPro" id="IPR027417">
    <property type="entry name" value="P-loop_NTPase"/>
</dbReference>
<dbReference type="KEGG" id="tti:THITH_02060"/>
<reference evidence="9 10" key="1">
    <citation type="submission" date="2013-12" db="EMBL/GenBank/DDBJ databases">
        <authorList>
            <consortium name="DOE Joint Genome Institute"/>
            <person name="Muyzer G."/>
            <person name="Huntemann M."/>
            <person name="Han J."/>
            <person name="Chen A."/>
            <person name="Kyrpides N."/>
            <person name="Mavromatis K."/>
            <person name="Markowitz V."/>
            <person name="Palaniappan K."/>
            <person name="Ivanova N."/>
            <person name="Schaumberg A."/>
            <person name="Pati A."/>
            <person name="Liolios K."/>
            <person name="Nordberg H.P."/>
            <person name="Cantor M.N."/>
            <person name="Hua S.X."/>
            <person name="Woyke T."/>
        </authorList>
    </citation>
    <scope>NUCLEOTIDE SEQUENCE [LARGE SCALE GENOMIC DNA]</scope>
    <source>
        <strain evidence="9 10">ARh 1</strain>
    </source>
</reference>
<dbReference type="Gene3D" id="3.40.50.300">
    <property type="entry name" value="P-loop containing nucleotide triphosphate hydrolases"/>
    <property type="match status" value="1"/>
</dbReference>
<evidence type="ECO:0000256" key="1">
    <source>
        <dbReference type="ARBA" id="ARBA00004417"/>
    </source>
</evidence>
<keyword evidence="7" id="KW-0472">Membrane</keyword>
<dbReference type="Pfam" id="PF00005">
    <property type="entry name" value="ABC_tran"/>
    <property type="match status" value="1"/>
</dbReference>
<evidence type="ECO:0000256" key="3">
    <source>
        <dbReference type="ARBA" id="ARBA00022448"/>
    </source>
</evidence>
<dbReference type="SUPFAM" id="SSF52540">
    <property type="entry name" value="P-loop containing nucleoside triphosphate hydrolases"/>
    <property type="match status" value="1"/>
</dbReference>
<keyword evidence="4" id="KW-1003">Cell membrane</keyword>
<keyword evidence="6 9" id="KW-0067">ATP-binding</keyword>
<dbReference type="STRING" id="713585.THITH_02060"/>
<evidence type="ECO:0000256" key="6">
    <source>
        <dbReference type="ARBA" id="ARBA00022840"/>
    </source>
</evidence>
<evidence type="ECO:0000256" key="7">
    <source>
        <dbReference type="ARBA" id="ARBA00023136"/>
    </source>
</evidence>
<comment type="similarity">
    <text evidence="2">Belongs to the ABC transporter superfamily.</text>
</comment>
<gene>
    <name evidence="9" type="ORF">THITH_02060</name>
</gene>
<evidence type="ECO:0000313" key="9">
    <source>
        <dbReference type="EMBL" id="AHE97248.1"/>
    </source>
</evidence>
<dbReference type="InterPro" id="IPR003593">
    <property type="entry name" value="AAA+_ATPase"/>
</dbReference>